<evidence type="ECO:0000313" key="2">
    <source>
        <dbReference type="EMBL" id="RIW38437.1"/>
    </source>
</evidence>
<dbReference type="InterPro" id="IPR025100">
    <property type="entry name" value="DUF4025"/>
</dbReference>
<sequence length="64" mass="6983">MAKRRQGQTTKLAGRTYEPADYGKKDELSQGLAMTHEQATDSLTEGTIDGKIDDAAGQDIDLNR</sequence>
<feature type="region of interest" description="Disordered" evidence="1">
    <location>
        <begin position="1"/>
        <end position="64"/>
    </location>
</feature>
<dbReference type="RefSeq" id="WP_119545335.1">
    <property type="nucleotide sequence ID" value="NZ_QXIR01000002.1"/>
</dbReference>
<keyword evidence="3" id="KW-1185">Reference proteome</keyword>
<reference evidence="2 3" key="1">
    <citation type="submission" date="2018-09" db="EMBL/GenBank/DDBJ databases">
        <title>Bacillus saliacetes sp. nov., isolated from Thai shrimp paste (Ka-pi).</title>
        <authorList>
            <person name="Daroonpunt R."/>
            <person name="Tanasupawat S."/>
            <person name="Yiamsombut S."/>
        </authorList>
    </citation>
    <scope>NUCLEOTIDE SEQUENCE [LARGE SCALE GENOMIC DNA]</scope>
    <source>
        <strain evidence="2 3">SKP7-4</strain>
    </source>
</reference>
<organism evidence="2 3">
    <name type="scientific">Bacillus salacetis</name>
    <dbReference type="NCBI Taxonomy" id="2315464"/>
    <lineage>
        <taxon>Bacteria</taxon>
        <taxon>Bacillati</taxon>
        <taxon>Bacillota</taxon>
        <taxon>Bacilli</taxon>
        <taxon>Bacillales</taxon>
        <taxon>Bacillaceae</taxon>
        <taxon>Bacillus</taxon>
    </lineage>
</organism>
<dbReference type="Pfam" id="PF13217">
    <property type="entry name" value="DUF4025"/>
    <property type="match status" value="1"/>
</dbReference>
<dbReference type="OrthoDB" id="2476089at2"/>
<name>A0A3A1R7I4_9BACI</name>
<evidence type="ECO:0000313" key="3">
    <source>
        <dbReference type="Proteomes" id="UP000265801"/>
    </source>
</evidence>
<protein>
    <submittedName>
        <fullName evidence="2">DUF4025 domain-containing protein</fullName>
    </submittedName>
</protein>
<evidence type="ECO:0000256" key="1">
    <source>
        <dbReference type="SAM" id="MobiDB-lite"/>
    </source>
</evidence>
<comment type="caution">
    <text evidence="2">The sequence shown here is derived from an EMBL/GenBank/DDBJ whole genome shotgun (WGS) entry which is preliminary data.</text>
</comment>
<dbReference type="EMBL" id="QXIR01000002">
    <property type="protein sequence ID" value="RIW38437.1"/>
    <property type="molecule type" value="Genomic_DNA"/>
</dbReference>
<dbReference type="AlphaFoldDB" id="A0A3A1R7I4"/>
<proteinExistence type="predicted"/>
<accession>A0A3A1R7I4</accession>
<dbReference type="Proteomes" id="UP000265801">
    <property type="component" value="Unassembled WGS sequence"/>
</dbReference>
<gene>
    <name evidence="2" type="ORF">D3H55_02560</name>
</gene>